<dbReference type="PANTHER" id="PTHR43591">
    <property type="entry name" value="METHYLTRANSFERASE"/>
    <property type="match status" value="1"/>
</dbReference>
<proteinExistence type="predicted"/>
<dbReference type="HOGENOM" id="CLU_1208582_0_0_11"/>
<dbReference type="CDD" id="cd02440">
    <property type="entry name" value="AdoMet_MTases"/>
    <property type="match status" value="1"/>
</dbReference>
<dbReference type="STRING" id="590998.Celf_3656"/>
<keyword evidence="3" id="KW-1185">Reference proteome</keyword>
<dbReference type="Pfam" id="PF08241">
    <property type="entry name" value="Methyltransf_11"/>
    <property type="match status" value="1"/>
</dbReference>
<dbReference type="Gene3D" id="3.40.50.150">
    <property type="entry name" value="Vaccinia Virus protein VP39"/>
    <property type="match status" value="1"/>
</dbReference>
<dbReference type="KEGG" id="cfi:Celf_3656"/>
<dbReference type="SUPFAM" id="SSF53335">
    <property type="entry name" value="S-adenosyl-L-methionine-dependent methyltransferases"/>
    <property type="match status" value="1"/>
</dbReference>
<keyword evidence="2" id="KW-0808">Transferase</keyword>
<feature type="domain" description="Methyltransferase type 11" evidence="1">
    <location>
        <begin position="42"/>
        <end position="136"/>
    </location>
</feature>
<keyword evidence="2" id="KW-0489">Methyltransferase</keyword>
<evidence type="ECO:0000259" key="1">
    <source>
        <dbReference type="Pfam" id="PF08241"/>
    </source>
</evidence>
<evidence type="ECO:0000313" key="3">
    <source>
        <dbReference type="Proteomes" id="UP000008460"/>
    </source>
</evidence>
<dbReference type="eggNOG" id="COG2226">
    <property type="taxonomic scope" value="Bacteria"/>
</dbReference>
<protein>
    <submittedName>
        <fullName evidence="2">Methyltransferase type 11</fullName>
    </submittedName>
</protein>
<dbReference type="AlphaFoldDB" id="F4H4G8"/>
<dbReference type="EMBL" id="CP002666">
    <property type="protein sequence ID" value="AEE47763.1"/>
    <property type="molecule type" value="Genomic_DNA"/>
</dbReference>
<dbReference type="InterPro" id="IPR013216">
    <property type="entry name" value="Methyltransf_11"/>
</dbReference>
<reference evidence="2 3" key="1">
    <citation type="submission" date="2011-04" db="EMBL/GenBank/DDBJ databases">
        <title>Complete sequence of Cellulomonas fimi ATCC 484.</title>
        <authorList>
            <consortium name="US DOE Joint Genome Institute"/>
            <person name="Lucas S."/>
            <person name="Han J."/>
            <person name="Lapidus A."/>
            <person name="Cheng J.-F."/>
            <person name="Goodwin L."/>
            <person name="Pitluck S."/>
            <person name="Peters L."/>
            <person name="Chertkov O."/>
            <person name="Detter J.C."/>
            <person name="Han C."/>
            <person name="Tapia R."/>
            <person name="Land M."/>
            <person name="Hauser L."/>
            <person name="Kyrpides N."/>
            <person name="Ivanova N."/>
            <person name="Ovchinnikova G."/>
            <person name="Pagani I."/>
            <person name="Mead D."/>
            <person name="Brumm P."/>
            <person name="Woyke T."/>
        </authorList>
    </citation>
    <scope>NUCLEOTIDE SEQUENCE [LARGE SCALE GENOMIC DNA]</scope>
    <source>
        <strain evidence="3">ATCC 484 / DSM 20113 / JCM 1341 / NBRC 15513 / NCIMB 8980 / NCTC 7547</strain>
    </source>
</reference>
<name>F4H4G8_CELFA</name>
<dbReference type="GO" id="GO:0008757">
    <property type="term" value="F:S-adenosylmethionine-dependent methyltransferase activity"/>
    <property type="evidence" value="ECO:0007669"/>
    <property type="project" value="InterPro"/>
</dbReference>
<sequence length="218" mass="22993">MVRAVRDRFDGRAPSYDGSAMHQGLARAVAEFADLVGVTTVLDVATGTGLVLRALRDLPGGPALRLAGVDVSAGMLGVARATLPDATLTQADARRLPVADRSVDLLTCVTGLHLIPDTARVVEEWVRVLRPGGRVLTATFAELDPSRHHRELAPGAAPPYPVVHDPFRTPEALGETVAASGLRVLRHAAWTDGYDRVLIAELGVGDGGRGRRPTASAH</sequence>
<organism evidence="2 3">
    <name type="scientific">Cellulomonas fimi (strain ATCC 484 / DSM 20113 / JCM 1341 / CCUG 24087 / LMG 16345 / NBRC 15513 / NCIMB 8980 / NCTC 7547 / NRS-133)</name>
    <dbReference type="NCBI Taxonomy" id="590998"/>
    <lineage>
        <taxon>Bacteria</taxon>
        <taxon>Bacillati</taxon>
        <taxon>Actinomycetota</taxon>
        <taxon>Actinomycetes</taxon>
        <taxon>Micrococcales</taxon>
        <taxon>Cellulomonadaceae</taxon>
        <taxon>Cellulomonas</taxon>
    </lineage>
</organism>
<dbReference type="GO" id="GO:0032259">
    <property type="term" value="P:methylation"/>
    <property type="evidence" value="ECO:0007669"/>
    <property type="project" value="UniProtKB-KW"/>
</dbReference>
<gene>
    <name evidence="2" type="ordered locus">Celf_3656</name>
</gene>
<evidence type="ECO:0000313" key="2">
    <source>
        <dbReference type="EMBL" id="AEE47763.1"/>
    </source>
</evidence>
<dbReference type="InterPro" id="IPR029063">
    <property type="entry name" value="SAM-dependent_MTases_sf"/>
</dbReference>
<accession>F4H4G8</accession>
<dbReference type="PANTHER" id="PTHR43591:SF99">
    <property type="entry name" value="OS06G0646000 PROTEIN"/>
    <property type="match status" value="1"/>
</dbReference>
<dbReference type="Proteomes" id="UP000008460">
    <property type="component" value="Chromosome"/>
</dbReference>